<evidence type="ECO:0000256" key="4">
    <source>
        <dbReference type="ARBA" id="ARBA00022679"/>
    </source>
</evidence>
<keyword evidence="6" id="KW-0809">Transit peptide</keyword>
<comment type="caution">
    <text evidence="11">The sequence shown here is derived from an EMBL/GenBank/DDBJ whole genome shotgun (WGS) entry which is preliminary data.</text>
</comment>
<dbReference type="OMA" id="YKNYMIA"/>
<name>A0A8T2UYH5_CERRI</name>
<comment type="similarity">
    <text evidence="1 9">Belongs to the phage and mitochondrial RNA polymerase family.</text>
</comment>
<evidence type="ECO:0000259" key="10">
    <source>
        <dbReference type="SMART" id="SM01311"/>
    </source>
</evidence>
<dbReference type="Gene3D" id="1.10.287.260">
    <property type="match status" value="1"/>
</dbReference>
<evidence type="ECO:0000256" key="1">
    <source>
        <dbReference type="ARBA" id="ARBA00009493"/>
    </source>
</evidence>
<dbReference type="InterPro" id="IPR029262">
    <property type="entry name" value="RPOL_N"/>
</dbReference>
<comment type="catalytic activity">
    <reaction evidence="8 9">
        <text>RNA(n) + a ribonucleoside 5'-triphosphate = RNA(n+1) + diphosphate</text>
        <dbReference type="Rhea" id="RHEA:21248"/>
        <dbReference type="Rhea" id="RHEA-COMP:14527"/>
        <dbReference type="Rhea" id="RHEA-COMP:17342"/>
        <dbReference type="ChEBI" id="CHEBI:33019"/>
        <dbReference type="ChEBI" id="CHEBI:61557"/>
        <dbReference type="ChEBI" id="CHEBI:140395"/>
        <dbReference type="EC" id="2.7.7.6"/>
    </reaction>
</comment>
<dbReference type="EC" id="2.7.7.6" evidence="2 9"/>
<dbReference type="InterPro" id="IPR046950">
    <property type="entry name" value="DNA-dir_Rpol_C_phage-type"/>
</dbReference>
<evidence type="ECO:0000256" key="9">
    <source>
        <dbReference type="RuleBase" id="RU003805"/>
    </source>
</evidence>
<evidence type="ECO:0000256" key="2">
    <source>
        <dbReference type="ARBA" id="ARBA00012418"/>
    </source>
</evidence>
<dbReference type="PANTHER" id="PTHR10102:SF0">
    <property type="entry name" value="DNA-DIRECTED RNA POLYMERASE, MITOCHONDRIAL"/>
    <property type="match status" value="1"/>
</dbReference>
<dbReference type="GO" id="GO:0003677">
    <property type="term" value="F:DNA binding"/>
    <property type="evidence" value="ECO:0007669"/>
    <property type="project" value="InterPro"/>
</dbReference>
<dbReference type="FunFam" id="1.10.287.260:FF:000001">
    <property type="entry name" value="DNA-directed RNA polymerase"/>
    <property type="match status" value="1"/>
</dbReference>
<protein>
    <recommendedName>
        <fullName evidence="2 9">DNA-directed RNA polymerase</fullName>
        <ecNumber evidence="2 9">2.7.7.6</ecNumber>
    </recommendedName>
</protein>
<evidence type="ECO:0000256" key="5">
    <source>
        <dbReference type="ARBA" id="ARBA00022695"/>
    </source>
</evidence>
<dbReference type="PROSITE" id="PS00489">
    <property type="entry name" value="RNA_POL_PHAGE_2"/>
    <property type="match status" value="1"/>
</dbReference>
<dbReference type="SMART" id="SM01311">
    <property type="entry name" value="RPOL_N"/>
    <property type="match status" value="1"/>
</dbReference>
<dbReference type="Gene3D" id="1.10.150.20">
    <property type="entry name" value="5' to 3' exonuclease, C-terminal subdomain"/>
    <property type="match status" value="1"/>
</dbReference>
<dbReference type="EMBL" id="CM035410">
    <property type="protein sequence ID" value="KAH7437099.1"/>
    <property type="molecule type" value="Genomic_DNA"/>
</dbReference>
<dbReference type="InterPro" id="IPR043502">
    <property type="entry name" value="DNA/RNA_pol_sf"/>
</dbReference>
<keyword evidence="12" id="KW-1185">Reference proteome</keyword>
<dbReference type="InterPro" id="IPR024075">
    <property type="entry name" value="DNA-dir_RNA_pol_helix_hairp_sf"/>
</dbReference>
<dbReference type="InterPro" id="IPR002092">
    <property type="entry name" value="DNA-dir_Rpol_phage-type"/>
</dbReference>
<keyword evidence="7 9" id="KW-0804">Transcription</keyword>
<dbReference type="GO" id="GO:0006390">
    <property type="term" value="P:mitochondrial transcription"/>
    <property type="evidence" value="ECO:0007669"/>
    <property type="project" value="TreeGrafter"/>
</dbReference>
<evidence type="ECO:0000313" key="12">
    <source>
        <dbReference type="Proteomes" id="UP000825935"/>
    </source>
</evidence>
<accession>A0A8T2UYH5</accession>
<dbReference type="SUPFAM" id="SSF56672">
    <property type="entry name" value="DNA/RNA polymerases"/>
    <property type="match status" value="1"/>
</dbReference>
<feature type="domain" description="DNA-directed RNA polymerase N-terminal" evidence="10">
    <location>
        <begin position="322"/>
        <end position="640"/>
    </location>
</feature>
<keyword evidence="5 9" id="KW-0548">Nucleotidyltransferase</keyword>
<keyword evidence="4 9" id="KW-0808">Transferase</keyword>
<sequence>MVESPTYCSTSPAFGGKEVSYIYSQAMWKAIARTSKRSSFPLRAYGCRSSATVASTPLNFSGVASYSSRDVAAVARLSQGDSSWLCINLVGVEAEEQRNASAYQESVSTIDSVLCSLPVLTNQLRHACPSQLLATSSSSSQKTNSVQESFCYSKVFGNTNHVMANFKGTSEVFPNLNLASDIHDCSETNAGNFSVLQALAPHTREVYSSQGIGNIVFSDPPSLDSLAAQNLAEALEFDSILEDLPALEAIFKDMPMPRLDTQALKCEPMEVLSEGTEELIIRDFSHRAECGEPGVSERVQDEVAVGKLAATDMKSYQKEMRERQRKMEMEASLRATMEYKNMILKMCEKKLAPNVPFVRVLLSSWFEPFRNALHEEQIAIKQKESAVDRNSYGPLIMQLPPDMLAVVVMHRLMAVLMREQKQGCVRLMRAALAVGEAVEQEIEIYRILSKKKKKSLMQGVLDPGSGDATLVKKMERLIKSRNVRMLGKELSKQRESKSWDNALQIKVGSRLIDILMNVAVIHPPTSQSPTQDLPEVRPALKHEIRIVAGKNKSGNQKLGVLVCDPMLWSSLENSAKFVEMPYMPMLVEPVRWTSYKRGGYMVLKSRLMRTHGQYSQQDALLKTPKKNLQKVYRALDILGRTPWRINCRVLDVVEKLWADGGGLANLVERDDLELPQKPMTEDLKELKSWRREVYKRKRINSERHSQRCDTELKLSVARKYKDEEKFFYPHNVDFRGRAYPMHPHLNHLGSDLCRGLLEFGEGRPLGSNGLRWLKIHLANVFATGGVDKLSFDGRLAFVDENMEDVLDSARQPLGGRRWWMKAEDPFQCLAACMSLKDALESDDVEKYVCHTPVQQDGSCNGLQHYAALGRNIEGAVSVNLFSGEKPADVYTGIANRVRAIMERDAQQDSLGSGAEHARALVGLVDRKLVKQTVMTSVYGVTFIGARAQIMSRLEEKGKDRNDAQLFSASSYAAKVTLEAIGEMFKEARAIMNWLSTCAKMIASKNEPVSWWSPLGLPIVQPYKRPGWKQVKTSLQTFRIRNDNGQPVFVQRQRTAFPPNFVHSLDSTHMMMTALECAEERILFAGVHDSYWTHPSDVEKLNHILRSKFVELYNQPILEKLLESFQERYPDIDFPPLPARGNLDMSVVLESPYFFN</sequence>
<dbReference type="GO" id="GO:0003899">
    <property type="term" value="F:DNA-directed RNA polymerase activity"/>
    <property type="evidence" value="ECO:0007669"/>
    <property type="project" value="UniProtKB-EC"/>
</dbReference>
<dbReference type="FunFam" id="1.10.287.280:FF:000001">
    <property type="entry name" value="DNA-directed RNA polymerase"/>
    <property type="match status" value="1"/>
</dbReference>
<dbReference type="InterPro" id="IPR037159">
    <property type="entry name" value="RNA_POL_N_sf"/>
</dbReference>
<comment type="function">
    <text evidence="9">DNA-dependent RNA polymerase catalyzes the transcription of DNA into RNA using the four ribonucleoside triphosphates as substrates.</text>
</comment>
<evidence type="ECO:0000256" key="3">
    <source>
        <dbReference type="ARBA" id="ARBA00022478"/>
    </source>
</evidence>
<organism evidence="11 12">
    <name type="scientific">Ceratopteris richardii</name>
    <name type="common">Triangle waterfern</name>
    <dbReference type="NCBI Taxonomy" id="49495"/>
    <lineage>
        <taxon>Eukaryota</taxon>
        <taxon>Viridiplantae</taxon>
        <taxon>Streptophyta</taxon>
        <taxon>Embryophyta</taxon>
        <taxon>Tracheophyta</taxon>
        <taxon>Polypodiopsida</taxon>
        <taxon>Polypodiidae</taxon>
        <taxon>Polypodiales</taxon>
        <taxon>Pteridineae</taxon>
        <taxon>Pteridaceae</taxon>
        <taxon>Parkerioideae</taxon>
        <taxon>Ceratopteris</taxon>
    </lineage>
</organism>
<dbReference type="GO" id="GO:0034245">
    <property type="term" value="C:mitochondrial DNA-directed RNA polymerase complex"/>
    <property type="evidence" value="ECO:0007669"/>
    <property type="project" value="TreeGrafter"/>
</dbReference>
<reference evidence="11" key="1">
    <citation type="submission" date="2021-08" db="EMBL/GenBank/DDBJ databases">
        <title>WGS assembly of Ceratopteris richardii.</title>
        <authorList>
            <person name="Marchant D.B."/>
            <person name="Chen G."/>
            <person name="Jenkins J."/>
            <person name="Shu S."/>
            <person name="Leebens-Mack J."/>
            <person name="Grimwood J."/>
            <person name="Schmutz J."/>
            <person name="Soltis P."/>
            <person name="Soltis D."/>
            <person name="Chen Z.-H."/>
        </authorList>
    </citation>
    <scope>NUCLEOTIDE SEQUENCE</scope>
    <source>
        <strain evidence="11">Whitten #5841</strain>
        <tissue evidence="11">Leaf</tissue>
    </source>
</reference>
<evidence type="ECO:0000313" key="11">
    <source>
        <dbReference type="EMBL" id="KAH7437099.1"/>
    </source>
</evidence>
<dbReference type="Gene3D" id="1.10.287.280">
    <property type="match status" value="1"/>
</dbReference>
<dbReference type="Pfam" id="PF14700">
    <property type="entry name" value="RPOL_N"/>
    <property type="match status" value="1"/>
</dbReference>
<dbReference type="Gene3D" id="1.10.1320.10">
    <property type="entry name" value="DNA-directed RNA polymerase, N-terminal domain"/>
    <property type="match status" value="1"/>
</dbReference>
<keyword evidence="3 9" id="KW-0240">DNA-directed RNA polymerase</keyword>
<gene>
    <name evidence="11" type="ORF">KP509_05G056000</name>
</gene>
<evidence type="ECO:0000256" key="7">
    <source>
        <dbReference type="ARBA" id="ARBA00023163"/>
    </source>
</evidence>
<evidence type="ECO:0000256" key="8">
    <source>
        <dbReference type="ARBA" id="ARBA00048552"/>
    </source>
</evidence>
<dbReference type="PROSITE" id="PS00900">
    <property type="entry name" value="RNA_POL_PHAGE_1"/>
    <property type="match status" value="1"/>
</dbReference>
<proteinExistence type="inferred from homology"/>
<evidence type="ECO:0000256" key="6">
    <source>
        <dbReference type="ARBA" id="ARBA00022946"/>
    </source>
</evidence>
<dbReference type="Pfam" id="PF00940">
    <property type="entry name" value="RNA_pol"/>
    <property type="match status" value="1"/>
</dbReference>
<dbReference type="OrthoDB" id="276422at2759"/>
<dbReference type="PANTHER" id="PTHR10102">
    <property type="entry name" value="DNA-DIRECTED RNA POLYMERASE, MITOCHONDRIAL"/>
    <property type="match status" value="1"/>
</dbReference>
<dbReference type="Proteomes" id="UP000825935">
    <property type="component" value="Chromosome 5"/>
</dbReference>
<dbReference type="AlphaFoldDB" id="A0A8T2UYH5"/>